<accession>A0A7R9QVV8</accession>
<dbReference type="Proteomes" id="UP000728032">
    <property type="component" value="Unassembled WGS sequence"/>
</dbReference>
<organism evidence="1">
    <name type="scientific">Oppiella nova</name>
    <dbReference type="NCBI Taxonomy" id="334625"/>
    <lineage>
        <taxon>Eukaryota</taxon>
        <taxon>Metazoa</taxon>
        <taxon>Ecdysozoa</taxon>
        <taxon>Arthropoda</taxon>
        <taxon>Chelicerata</taxon>
        <taxon>Arachnida</taxon>
        <taxon>Acari</taxon>
        <taxon>Acariformes</taxon>
        <taxon>Sarcoptiformes</taxon>
        <taxon>Oribatida</taxon>
        <taxon>Brachypylina</taxon>
        <taxon>Oppioidea</taxon>
        <taxon>Oppiidae</taxon>
        <taxon>Oppiella</taxon>
    </lineage>
</organism>
<dbReference type="InterPro" id="IPR013083">
    <property type="entry name" value="Znf_RING/FYVE/PHD"/>
</dbReference>
<gene>
    <name evidence="1" type="ORF">ONB1V03_LOCUS15718</name>
</gene>
<dbReference type="OrthoDB" id="6523270at2759"/>
<protein>
    <submittedName>
        <fullName evidence="1">Uncharacterized protein</fullName>
    </submittedName>
</protein>
<evidence type="ECO:0000313" key="1">
    <source>
        <dbReference type="EMBL" id="CAD7659122.1"/>
    </source>
</evidence>
<keyword evidence="2" id="KW-1185">Reference proteome</keyword>
<dbReference type="EMBL" id="OC931401">
    <property type="protein sequence ID" value="CAD7659122.1"/>
    <property type="molecule type" value="Genomic_DNA"/>
</dbReference>
<proteinExistence type="predicted"/>
<dbReference type="Gene3D" id="3.30.40.10">
    <property type="entry name" value="Zinc/RING finger domain, C3HC4 (zinc finger)"/>
    <property type="match status" value="1"/>
</dbReference>
<dbReference type="AlphaFoldDB" id="A0A7R9QVV8"/>
<evidence type="ECO:0000313" key="2">
    <source>
        <dbReference type="Proteomes" id="UP000728032"/>
    </source>
</evidence>
<dbReference type="EMBL" id="CAJPVJ010016576">
    <property type="protein sequence ID" value="CAG2176284.1"/>
    <property type="molecule type" value="Genomic_DNA"/>
</dbReference>
<name>A0A7R9QVV8_9ACAR</name>
<reference evidence="1" key="1">
    <citation type="submission" date="2020-11" db="EMBL/GenBank/DDBJ databases">
        <authorList>
            <person name="Tran Van P."/>
        </authorList>
    </citation>
    <scope>NUCLEOTIDE SEQUENCE</scope>
</reference>
<sequence length="336" mass="38066">MGFDVSLITTCAHKVVIPQGAKCCFCHLLLDTGVLLSGCHHSACYTCMTEMGRHSPFCNIDGIVFDASLSATLRPNHLIFQWLLQVRVKCRWFDGYVCTVTSMPLDDVHRHEDSCPNRPGLRPPVDPLLAPMYRCRHCSSLSSYPYVGRLCGKCGLSSTPPTAMHFPIVLLVKYVMFGTFETTITALEVREDSIRMKRVAKNCPKTRFRSNIIIPFTGIHTLFYCTDPSLPVLFIQVTNELSAKFREHLSLGDQSPNGLKFDVTSNDSREQYIIIMLNDRIKQTLVLILKWITGDHCLPMEAPEGWLLLNRARSKSDSLRNSSQFYRSYYPCVTDL</sequence>